<dbReference type="InterPro" id="IPR025187">
    <property type="entry name" value="DUF4112"/>
</dbReference>
<dbReference type="OrthoDB" id="2103474at2759"/>
<evidence type="ECO:0000313" key="3">
    <source>
        <dbReference type="Proteomes" id="UP000800092"/>
    </source>
</evidence>
<evidence type="ECO:0008006" key="4">
    <source>
        <dbReference type="Google" id="ProtNLM"/>
    </source>
</evidence>
<dbReference type="EMBL" id="ML991771">
    <property type="protein sequence ID" value="KAF2240023.1"/>
    <property type="molecule type" value="Genomic_DNA"/>
</dbReference>
<evidence type="ECO:0000256" key="1">
    <source>
        <dbReference type="SAM" id="MobiDB-lite"/>
    </source>
</evidence>
<proteinExistence type="predicted"/>
<accession>A0A6A6HR68</accession>
<dbReference type="PANTHER" id="PTHR35519">
    <property type="entry name" value="MEMBRANE PROTEINS"/>
    <property type="match status" value="1"/>
</dbReference>
<organism evidence="2 3">
    <name type="scientific">Viridothelium virens</name>
    <name type="common">Speckled blister lichen</name>
    <name type="synonym">Trypethelium virens</name>
    <dbReference type="NCBI Taxonomy" id="1048519"/>
    <lineage>
        <taxon>Eukaryota</taxon>
        <taxon>Fungi</taxon>
        <taxon>Dikarya</taxon>
        <taxon>Ascomycota</taxon>
        <taxon>Pezizomycotina</taxon>
        <taxon>Dothideomycetes</taxon>
        <taxon>Dothideomycetes incertae sedis</taxon>
        <taxon>Trypetheliales</taxon>
        <taxon>Trypetheliaceae</taxon>
        <taxon>Viridothelium</taxon>
    </lineage>
</organism>
<keyword evidence="3" id="KW-1185">Reference proteome</keyword>
<protein>
    <recommendedName>
        <fullName evidence="4">DUF4112 domain-containing protein</fullName>
    </recommendedName>
</protein>
<dbReference type="Proteomes" id="UP000800092">
    <property type="component" value="Unassembled WGS sequence"/>
</dbReference>
<dbReference type="Pfam" id="PF13430">
    <property type="entry name" value="DUF4112"/>
    <property type="match status" value="1"/>
</dbReference>
<feature type="region of interest" description="Disordered" evidence="1">
    <location>
        <begin position="181"/>
        <end position="246"/>
    </location>
</feature>
<reference evidence="2" key="1">
    <citation type="journal article" date="2020" name="Stud. Mycol.">
        <title>101 Dothideomycetes genomes: a test case for predicting lifestyles and emergence of pathogens.</title>
        <authorList>
            <person name="Haridas S."/>
            <person name="Albert R."/>
            <person name="Binder M."/>
            <person name="Bloem J."/>
            <person name="Labutti K."/>
            <person name="Salamov A."/>
            <person name="Andreopoulos B."/>
            <person name="Baker S."/>
            <person name="Barry K."/>
            <person name="Bills G."/>
            <person name="Bluhm B."/>
            <person name="Cannon C."/>
            <person name="Castanera R."/>
            <person name="Culley D."/>
            <person name="Daum C."/>
            <person name="Ezra D."/>
            <person name="Gonzalez J."/>
            <person name="Henrissat B."/>
            <person name="Kuo A."/>
            <person name="Liang C."/>
            <person name="Lipzen A."/>
            <person name="Lutzoni F."/>
            <person name="Magnuson J."/>
            <person name="Mondo S."/>
            <person name="Nolan M."/>
            <person name="Ohm R."/>
            <person name="Pangilinan J."/>
            <person name="Park H.-J."/>
            <person name="Ramirez L."/>
            <person name="Alfaro M."/>
            <person name="Sun H."/>
            <person name="Tritt A."/>
            <person name="Yoshinaga Y."/>
            <person name="Zwiers L.-H."/>
            <person name="Turgeon B."/>
            <person name="Goodwin S."/>
            <person name="Spatafora J."/>
            <person name="Crous P."/>
            <person name="Grigoriev I."/>
        </authorList>
    </citation>
    <scope>NUCLEOTIDE SEQUENCE</scope>
    <source>
        <strain evidence="2">Tuck. ex Michener</strain>
    </source>
</reference>
<gene>
    <name evidence="2" type="ORF">EV356DRAFT_527868</name>
</gene>
<sequence>MATAVGKVAAKKLLGKQMSKYSSKQVAGDKDPYFAYVENPRTGKLKKVKKQVPDYIPEHDALILAKVRKQAYRYDMALFNVAGVRFGWSSAIGLIPWIGDCADVGMAINVYRLCNKVNCKLDSKTKRKMQMWILADGLIGLVPIVGDFCDAAIKCNTQNLRLLELRLDEMYMPEDMKRARGMKVNGEKEKGGRTQQQYQPATVYEDFSDEDQERRAVEEPPPEYRPRKEDSTRQRKPKKSNPYVRY</sequence>
<name>A0A6A6HR68_VIRVR</name>
<evidence type="ECO:0000313" key="2">
    <source>
        <dbReference type="EMBL" id="KAF2240023.1"/>
    </source>
</evidence>
<dbReference type="AlphaFoldDB" id="A0A6A6HR68"/>
<feature type="compositionally biased region" description="Basic and acidic residues" evidence="1">
    <location>
        <begin position="212"/>
        <end position="233"/>
    </location>
</feature>
<dbReference type="PANTHER" id="PTHR35519:SF2">
    <property type="entry name" value="PH DOMAIN PROTEIN"/>
    <property type="match status" value="1"/>
</dbReference>